<sequence length="109" mass="12299">MLSHERATYVIRLSDDLDDRAPSNNIGAGKKTTGIATVQDRMGPLWGYYMINYPYQLCQDVHCPSIRGRCHNDVLLQFSCIFNVIVNDIMQMPMLGVKKSSSRFGGNKN</sequence>
<keyword evidence="2" id="KW-1185">Reference proteome</keyword>
<accession>A0A922L8X0</accession>
<comment type="caution">
    <text evidence="1">The sequence shown here is derived from an EMBL/GenBank/DDBJ whole genome shotgun (WGS) entry which is preliminary data.</text>
</comment>
<organism evidence="1 2">
    <name type="scientific">Dermatophagoides farinae</name>
    <name type="common">American house dust mite</name>
    <dbReference type="NCBI Taxonomy" id="6954"/>
    <lineage>
        <taxon>Eukaryota</taxon>
        <taxon>Metazoa</taxon>
        <taxon>Ecdysozoa</taxon>
        <taxon>Arthropoda</taxon>
        <taxon>Chelicerata</taxon>
        <taxon>Arachnida</taxon>
        <taxon>Acari</taxon>
        <taxon>Acariformes</taxon>
        <taxon>Sarcoptiformes</taxon>
        <taxon>Astigmata</taxon>
        <taxon>Psoroptidia</taxon>
        <taxon>Analgoidea</taxon>
        <taxon>Pyroglyphidae</taxon>
        <taxon>Dermatophagoidinae</taxon>
        <taxon>Dermatophagoides</taxon>
    </lineage>
</organism>
<dbReference type="EMBL" id="ASGP02000003">
    <property type="protein sequence ID" value="KAH9517512.1"/>
    <property type="molecule type" value="Genomic_DNA"/>
</dbReference>
<gene>
    <name evidence="1" type="ORF">DERF_008185</name>
</gene>
<reference evidence="1" key="2">
    <citation type="journal article" date="2022" name="Res Sq">
        <title>Comparative Genomics Reveals Insights into the Divergent Evolution of Astigmatic Mites and Household Pest Adaptations.</title>
        <authorList>
            <person name="Xiong Q."/>
            <person name="Wan A.T.-Y."/>
            <person name="Liu X.-Y."/>
            <person name="Fung C.S.-H."/>
            <person name="Xiao X."/>
            <person name="Malainual N."/>
            <person name="Hou J."/>
            <person name="Wang L."/>
            <person name="Wang M."/>
            <person name="Yang K."/>
            <person name="Cui Y."/>
            <person name="Leung E."/>
            <person name="Nong W."/>
            <person name="Shin S.-K."/>
            <person name="Au S."/>
            <person name="Jeong K.Y."/>
            <person name="Chew F.T."/>
            <person name="Hui J."/>
            <person name="Leung T.F."/>
            <person name="Tungtrongchitr A."/>
            <person name="Zhong N."/>
            <person name="Liu Z."/>
            <person name="Tsui S."/>
        </authorList>
    </citation>
    <scope>NUCLEOTIDE SEQUENCE</scope>
    <source>
        <strain evidence="1">Derf</strain>
        <tissue evidence="1">Whole organism</tissue>
    </source>
</reference>
<proteinExistence type="predicted"/>
<reference evidence="1" key="1">
    <citation type="submission" date="2013-05" db="EMBL/GenBank/DDBJ databases">
        <authorList>
            <person name="Yim A.K.Y."/>
            <person name="Chan T.F."/>
            <person name="Ji K.M."/>
            <person name="Liu X.Y."/>
            <person name="Zhou J.W."/>
            <person name="Li R.Q."/>
            <person name="Yang K.Y."/>
            <person name="Li J."/>
            <person name="Li M."/>
            <person name="Law P.T.W."/>
            <person name="Wu Y.L."/>
            <person name="Cai Z.L."/>
            <person name="Qin H."/>
            <person name="Bao Y."/>
            <person name="Leung R.K.K."/>
            <person name="Ng P.K.S."/>
            <person name="Zou J."/>
            <person name="Zhong X.J."/>
            <person name="Ran P.X."/>
            <person name="Zhong N.S."/>
            <person name="Liu Z.G."/>
            <person name="Tsui S.K.W."/>
        </authorList>
    </citation>
    <scope>NUCLEOTIDE SEQUENCE</scope>
    <source>
        <strain evidence="1">Derf</strain>
        <tissue evidence="1">Whole organism</tissue>
    </source>
</reference>
<dbReference type="Proteomes" id="UP000790347">
    <property type="component" value="Unassembled WGS sequence"/>
</dbReference>
<protein>
    <submittedName>
        <fullName evidence="1">Uncharacterized protein</fullName>
    </submittedName>
</protein>
<name>A0A922L8X0_DERFA</name>
<dbReference type="AlphaFoldDB" id="A0A922L8X0"/>
<evidence type="ECO:0000313" key="1">
    <source>
        <dbReference type="EMBL" id="KAH9517512.1"/>
    </source>
</evidence>
<evidence type="ECO:0000313" key="2">
    <source>
        <dbReference type="Proteomes" id="UP000790347"/>
    </source>
</evidence>